<dbReference type="InterPro" id="IPR039391">
    <property type="entry name" value="Phytocyanin-like"/>
</dbReference>
<feature type="compositionally biased region" description="Pro residues" evidence="3">
    <location>
        <begin position="143"/>
        <end position="158"/>
    </location>
</feature>
<evidence type="ECO:0000256" key="3">
    <source>
        <dbReference type="SAM" id="MobiDB-lite"/>
    </source>
</evidence>
<keyword evidence="7" id="KW-1185">Reference proteome</keyword>
<comment type="caution">
    <text evidence="6">The sequence shown here is derived from an EMBL/GenBank/DDBJ whole genome shotgun (WGS) entry which is preliminary data.</text>
</comment>
<dbReference type="InterPro" id="IPR003245">
    <property type="entry name" value="Phytocyanin_dom"/>
</dbReference>
<keyword evidence="2" id="KW-0325">Glycoprotein</keyword>
<protein>
    <recommendedName>
        <fullName evidence="5">Phytocyanin domain-containing protein</fullName>
    </recommendedName>
</protein>
<feature type="compositionally biased region" description="Low complexity" evidence="3">
    <location>
        <begin position="129"/>
        <end position="142"/>
    </location>
</feature>
<feature type="chain" id="PRO_5042128000" description="Phytocyanin domain-containing protein" evidence="4">
    <location>
        <begin position="29"/>
        <end position="209"/>
    </location>
</feature>
<gene>
    <name evidence="6" type="ORF">MKW98_021019</name>
</gene>
<dbReference type="EMBL" id="JAJJMB010004025">
    <property type="protein sequence ID" value="KAI3944561.1"/>
    <property type="molecule type" value="Genomic_DNA"/>
</dbReference>
<dbReference type="Pfam" id="PF02298">
    <property type="entry name" value="Cu_bind_like"/>
    <property type="match status" value="1"/>
</dbReference>
<evidence type="ECO:0000256" key="2">
    <source>
        <dbReference type="ARBA" id="ARBA00023180"/>
    </source>
</evidence>
<dbReference type="PANTHER" id="PTHR33021">
    <property type="entry name" value="BLUE COPPER PROTEIN"/>
    <property type="match status" value="1"/>
</dbReference>
<dbReference type="Proteomes" id="UP001202328">
    <property type="component" value="Unassembled WGS sequence"/>
</dbReference>
<evidence type="ECO:0000313" key="6">
    <source>
        <dbReference type="EMBL" id="KAI3944561.1"/>
    </source>
</evidence>
<dbReference type="GO" id="GO:0046872">
    <property type="term" value="F:metal ion binding"/>
    <property type="evidence" value="ECO:0007669"/>
    <property type="project" value="UniProtKB-KW"/>
</dbReference>
<dbReference type="AlphaFoldDB" id="A0AAD4T758"/>
<dbReference type="GO" id="GO:0005886">
    <property type="term" value="C:plasma membrane"/>
    <property type="evidence" value="ECO:0007669"/>
    <property type="project" value="TreeGrafter"/>
</dbReference>
<evidence type="ECO:0000256" key="1">
    <source>
        <dbReference type="ARBA" id="ARBA00022723"/>
    </source>
</evidence>
<feature type="domain" description="Phytocyanin" evidence="5">
    <location>
        <begin position="29"/>
        <end position="127"/>
    </location>
</feature>
<keyword evidence="4" id="KW-0732">Signal</keyword>
<dbReference type="GO" id="GO:0009055">
    <property type="term" value="F:electron transfer activity"/>
    <property type="evidence" value="ECO:0007669"/>
    <property type="project" value="InterPro"/>
</dbReference>
<proteinExistence type="predicted"/>
<feature type="signal peptide" evidence="4">
    <location>
        <begin position="1"/>
        <end position="28"/>
    </location>
</feature>
<name>A0AAD4T758_9MAGN</name>
<reference evidence="6" key="1">
    <citation type="submission" date="2022-04" db="EMBL/GenBank/DDBJ databases">
        <title>A functionally conserved STORR gene fusion in Papaver species that diverged 16.8 million years ago.</title>
        <authorList>
            <person name="Catania T."/>
        </authorList>
    </citation>
    <scope>NUCLEOTIDE SEQUENCE</scope>
    <source>
        <strain evidence="6">S-188037</strain>
    </source>
</reference>
<dbReference type="PANTHER" id="PTHR33021:SF499">
    <property type="entry name" value="OS12G0150500 PROTEIN"/>
    <property type="match status" value="1"/>
</dbReference>
<feature type="region of interest" description="Disordered" evidence="3">
    <location>
        <begin position="129"/>
        <end position="181"/>
    </location>
</feature>
<evidence type="ECO:0000256" key="4">
    <source>
        <dbReference type="SAM" id="SignalP"/>
    </source>
</evidence>
<dbReference type="SUPFAM" id="SSF49503">
    <property type="entry name" value="Cupredoxins"/>
    <property type="match status" value="1"/>
</dbReference>
<dbReference type="PROSITE" id="PS51485">
    <property type="entry name" value="PHYTOCYANIN"/>
    <property type="match status" value="1"/>
</dbReference>
<evidence type="ECO:0000313" key="7">
    <source>
        <dbReference type="Proteomes" id="UP001202328"/>
    </source>
</evidence>
<dbReference type="Gene3D" id="2.60.40.420">
    <property type="entry name" value="Cupredoxins - blue copper proteins"/>
    <property type="match status" value="1"/>
</dbReference>
<organism evidence="6 7">
    <name type="scientific">Papaver atlanticum</name>
    <dbReference type="NCBI Taxonomy" id="357466"/>
    <lineage>
        <taxon>Eukaryota</taxon>
        <taxon>Viridiplantae</taxon>
        <taxon>Streptophyta</taxon>
        <taxon>Embryophyta</taxon>
        <taxon>Tracheophyta</taxon>
        <taxon>Spermatophyta</taxon>
        <taxon>Magnoliopsida</taxon>
        <taxon>Ranunculales</taxon>
        <taxon>Papaveraceae</taxon>
        <taxon>Papaveroideae</taxon>
        <taxon>Papaver</taxon>
    </lineage>
</organism>
<dbReference type="CDD" id="cd04216">
    <property type="entry name" value="Phytocyanin"/>
    <property type="match status" value="1"/>
</dbReference>
<evidence type="ECO:0000259" key="5">
    <source>
        <dbReference type="PROSITE" id="PS51485"/>
    </source>
</evidence>
<accession>A0AAD4T758</accession>
<dbReference type="FunFam" id="2.60.40.420:FF:000003">
    <property type="entry name" value="Blue copper"/>
    <property type="match status" value="1"/>
</dbReference>
<dbReference type="InterPro" id="IPR008972">
    <property type="entry name" value="Cupredoxin"/>
</dbReference>
<sequence>MKMMNQAWVLETIMKLMILLVLVYATSATNYTVGGESGWALDSDVQTWSSSYTFSVGDTLLFVYKPVHNVLEVTEYSYDVCNLENPISITDGTNTTVTLDTLGVRYFICGTIGHCSSGLKVKIVVNSTGSSGSGDSSNTPPIVGSPPSPSQSPPPPSNTPGTPSSFDVPPGPNAPRPKGCPSAATKFTHQFILTPVITLVSIKLMISNY</sequence>
<keyword evidence="1" id="KW-0479">Metal-binding</keyword>